<evidence type="ECO:0000313" key="3">
    <source>
        <dbReference type="Proteomes" id="UP001223420"/>
    </source>
</evidence>
<accession>A0AAJ1WU50</accession>
<gene>
    <name evidence="2" type="ORF">QO001_002225</name>
</gene>
<sequence>MSAAQHGNRPNPDRTRECVTRIEALHQKKERAHMAYMAECAVIAEDVKAIVDEAKAAWGIPKRALKTVIKVRAGERKLAKLREDLEADDQESFDQIRHALGDLADTPLGRAVTGETFDSDIRRTDQKDREAFRLEFEGKDGDKRDGKGRRKRAGDDALNAAVSTDGAADNGAAQLATGLRPLKAVH</sequence>
<dbReference type="AlphaFoldDB" id="A0AAJ1WU50"/>
<feature type="compositionally biased region" description="Basic and acidic residues" evidence="1">
    <location>
        <begin position="136"/>
        <end position="145"/>
    </location>
</feature>
<protein>
    <submittedName>
        <fullName evidence="2">Uncharacterized protein (UPF0335 family)</fullName>
    </submittedName>
</protein>
<reference evidence="2" key="1">
    <citation type="submission" date="2023-07" db="EMBL/GenBank/DDBJ databases">
        <title>Genomic Encyclopedia of Type Strains, Phase IV (KMG-IV): sequencing the most valuable type-strain genomes for metagenomic binning, comparative biology and taxonomic classification.</title>
        <authorList>
            <person name="Goeker M."/>
        </authorList>
    </citation>
    <scope>NUCLEOTIDE SEQUENCE</scope>
    <source>
        <strain evidence="2">DSM 19569</strain>
    </source>
</reference>
<evidence type="ECO:0000256" key="1">
    <source>
        <dbReference type="SAM" id="MobiDB-lite"/>
    </source>
</evidence>
<proteinExistence type="predicted"/>
<dbReference type="RefSeq" id="WP_230366113.1">
    <property type="nucleotide sequence ID" value="NZ_JAJALK010000004.1"/>
</dbReference>
<comment type="caution">
    <text evidence="2">The sequence shown here is derived from an EMBL/GenBank/DDBJ whole genome shotgun (WGS) entry which is preliminary data.</text>
</comment>
<feature type="region of interest" description="Disordered" evidence="1">
    <location>
        <begin position="136"/>
        <end position="170"/>
    </location>
</feature>
<dbReference type="EMBL" id="JAUSWL010000003">
    <property type="protein sequence ID" value="MDQ0543299.1"/>
    <property type="molecule type" value="Genomic_DNA"/>
</dbReference>
<name>A0AAJ1WU50_9HYPH</name>
<organism evidence="2 3">
    <name type="scientific">Methylobacterium brachiatum</name>
    <dbReference type="NCBI Taxonomy" id="269660"/>
    <lineage>
        <taxon>Bacteria</taxon>
        <taxon>Pseudomonadati</taxon>
        <taxon>Pseudomonadota</taxon>
        <taxon>Alphaproteobacteria</taxon>
        <taxon>Hyphomicrobiales</taxon>
        <taxon>Methylobacteriaceae</taxon>
        <taxon>Methylobacterium</taxon>
    </lineage>
</organism>
<evidence type="ECO:0000313" key="2">
    <source>
        <dbReference type="EMBL" id="MDQ0543299.1"/>
    </source>
</evidence>
<dbReference type="Proteomes" id="UP001223420">
    <property type="component" value="Unassembled WGS sequence"/>
</dbReference>